<accession>A0AAU7K244</accession>
<organism evidence="2">
    <name type="scientific">Pedobacter sp. KACC 23697</name>
    <dbReference type="NCBI Taxonomy" id="3149230"/>
    <lineage>
        <taxon>Bacteria</taxon>
        <taxon>Pseudomonadati</taxon>
        <taxon>Bacteroidota</taxon>
        <taxon>Sphingobacteriia</taxon>
        <taxon>Sphingobacteriales</taxon>
        <taxon>Sphingobacteriaceae</taxon>
        <taxon>Pedobacter</taxon>
    </lineage>
</organism>
<proteinExistence type="predicted"/>
<feature type="region of interest" description="Disordered" evidence="1">
    <location>
        <begin position="30"/>
        <end position="62"/>
    </location>
</feature>
<dbReference type="EMBL" id="CP157485">
    <property type="protein sequence ID" value="XBO46490.1"/>
    <property type="molecule type" value="Genomic_DNA"/>
</dbReference>
<name>A0AAU7K244_9SPHI</name>
<reference evidence="2" key="1">
    <citation type="submission" date="2024-05" db="EMBL/GenBank/DDBJ databases">
        <authorList>
            <person name="Kim S."/>
            <person name="Heo J."/>
            <person name="Choi H."/>
            <person name="Choi Y."/>
            <person name="Kwon S.-W."/>
            <person name="Kim Y."/>
        </authorList>
    </citation>
    <scope>NUCLEOTIDE SEQUENCE</scope>
    <source>
        <strain evidence="2">KACC 23697</strain>
    </source>
</reference>
<dbReference type="RefSeq" id="WP_406824031.1">
    <property type="nucleotide sequence ID" value="NZ_CP157485.1"/>
</dbReference>
<feature type="compositionally biased region" description="Polar residues" evidence="1">
    <location>
        <begin position="34"/>
        <end position="47"/>
    </location>
</feature>
<evidence type="ECO:0000256" key="1">
    <source>
        <dbReference type="SAM" id="MobiDB-lite"/>
    </source>
</evidence>
<evidence type="ECO:0008006" key="3">
    <source>
        <dbReference type="Google" id="ProtNLM"/>
    </source>
</evidence>
<sequence length="62" mass="7141">MKNKKLEKKTLFIFKRNYFDNLTKEQMRRINGGNHPNQLESAGNASTLPDCDKTQAKTVISQ</sequence>
<gene>
    <name evidence="2" type="ORF">ABEG20_14450</name>
</gene>
<protein>
    <recommendedName>
        <fullName evidence="3">Bacteriocin</fullName>
    </recommendedName>
</protein>
<evidence type="ECO:0000313" key="2">
    <source>
        <dbReference type="EMBL" id="XBO46490.1"/>
    </source>
</evidence>
<dbReference type="AlphaFoldDB" id="A0AAU7K244"/>